<reference evidence="1" key="1">
    <citation type="journal article" date="2020" name="Nature">
        <title>Giant virus diversity and host interactions through global metagenomics.</title>
        <authorList>
            <person name="Schulz F."/>
            <person name="Roux S."/>
            <person name="Paez-Espino D."/>
            <person name="Jungbluth S."/>
            <person name="Walsh D.A."/>
            <person name="Denef V.J."/>
            <person name="McMahon K.D."/>
            <person name="Konstantinidis K.T."/>
            <person name="Eloe-Fadrosh E.A."/>
            <person name="Kyrpides N.C."/>
            <person name="Woyke T."/>
        </authorList>
    </citation>
    <scope>NUCLEOTIDE SEQUENCE</scope>
    <source>
        <strain evidence="1">GVMAG-S-1102113-126</strain>
    </source>
</reference>
<accession>A0A6C0KE15</accession>
<dbReference type="AlphaFoldDB" id="A0A6C0KE15"/>
<name>A0A6C0KE15_9ZZZZ</name>
<proteinExistence type="predicted"/>
<organism evidence="1">
    <name type="scientific">viral metagenome</name>
    <dbReference type="NCBI Taxonomy" id="1070528"/>
    <lineage>
        <taxon>unclassified sequences</taxon>
        <taxon>metagenomes</taxon>
        <taxon>organismal metagenomes</taxon>
    </lineage>
</organism>
<dbReference type="EMBL" id="MN740844">
    <property type="protein sequence ID" value="QHU14568.1"/>
    <property type="molecule type" value="Genomic_DNA"/>
</dbReference>
<sequence length="357" mass="40639">MGKCTISKSRVPWNLSGEDIKTIYPLLLNKFETSGMLTFKPSEGGKTMVTEAIKATDIKKGNKDSVYTPLGVSVFHVHPYSCYHDADVVWGWPSGEDISQTIAWSLKGNLLHTVFSVEGIYTIEVNPCFAKYLGKIGNDQDADFKRGIIIKWVEEIGKSTHELRDVDICEKHRIIPQDWIELVNNLKINCSVNNGEAVINCKSCPHKEVITDTIRNYLNYTDNHMAIPTYNVNGSVTEMVTIQKSEFLEKVKDICNTVHDFKCGETQTRGGKWKKNSIFYVDLHWHKESQCKFTNCCSESSKPYCDYYDNWIKQSPRIQPPSKIIKLSNNLALNKHCKKTPVALKSILKHNLLINNE</sequence>
<evidence type="ECO:0000313" key="1">
    <source>
        <dbReference type="EMBL" id="QHU14568.1"/>
    </source>
</evidence>
<protein>
    <submittedName>
        <fullName evidence="1">Uncharacterized protein</fullName>
    </submittedName>
</protein>